<dbReference type="SUPFAM" id="SSF100934">
    <property type="entry name" value="Heat shock protein 70kD (HSP70), C-terminal subdomain"/>
    <property type="match status" value="1"/>
</dbReference>
<accession>A0A5J4WN39</accession>
<keyword evidence="3" id="KW-0732">Signal</keyword>
<evidence type="ECO:0000256" key="6">
    <source>
        <dbReference type="ARBA" id="ARBA00022840"/>
    </source>
</evidence>
<dbReference type="PROSITE" id="PS01036">
    <property type="entry name" value="HSP70_3"/>
    <property type="match status" value="1"/>
</dbReference>
<feature type="compositionally biased region" description="Acidic residues" evidence="9">
    <location>
        <begin position="625"/>
        <end position="635"/>
    </location>
</feature>
<keyword evidence="5" id="KW-0256">Endoplasmic reticulum</keyword>
<dbReference type="AlphaFoldDB" id="A0A5J4WN39"/>
<dbReference type="PRINTS" id="PR00301">
    <property type="entry name" value="HEATSHOCK70"/>
</dbReference>
<dbReference type="OrthoDB" id="2401965at2759"/>
<name>A0A5J4WN39_9EUKA</name>
<dbReference type="InterPro" id="IPR013126">
    <property type="entry name" value="Hsp_70_fam"/>
</dbReference>
<dbReference type="PANTHER" id="PTHR19375">
    <property type="entry name" value="HEAT SHOCK PROTEIN 70KDA"/>
    <property type="match status" value="1"/>
</dbReference>
<comment type="similarity">
    <text evidence="2 7">Belongs to the heat shock protein 70 family.</text>
</comment>
<evidence type="ECO:0000256" key="5">
    <source>
        <dbReference type="ARBA" id="ARBA00022824"/>
    </source>
</evidence>
<dbReference type="Pfam" id="PF00012">
    <property type="entry name" value="HSP70"/>
    <property type="match status" value="1"/>
</dbReference>
<dbReference type="Gene3D" id="1.20.1270.10">
    <property type="match status" value="1"/>
</dbReference>
<dbReference type="EMBL" id="SNRW01001592">
    <property type="protein sequence ID" value="KAA6395795.1"/>
    <property type="molecule type" value="Genomic_DNA"/>
</dbReference>
<evidence type="ECO:0000256" key="4">
    <source>
        <dbReference type="ARBA" id="ARBA00022741"/>
    </source>
</evidence>
<evidence type="ECO:0000313" key="10">
    <source>
        <dbReference type="EMBL" id="KAA6395795.1"/>
    </source>
</evidence>
<dbReference type="FunFam" id="2.60.34.10:FF:000002">
    <property type="entry name" value="Heat shock 70 kDa"/>
    <property type="match status" value="1"/>
</dbReference>
<organism evidence="10 11">
    <name type="scientific">Streblomastix strix</name>
    <dbReference type="NCBI Taxonomy" id="222440"/>
    <lineage>
        <taxon>Eukaryota</taxon>
        <taxon>Metamonada</taxon>
        <taxon>Preaxostyla</taxon>
        <taxon>Oxymonadida</taxon>
        <taxon>Streblomastigidae</taxon>
        <taxon>Streblomastix</taxon>
    </lineage>
</organism>
<evidence type="ECO:0000256" key="2">
    <source>
        <dbReference type="ARBA" id="ARBA00007381"/>
    </source>
</evidence>
<evidence type="ECO:0000256" key="1">
    <source>
        <dbReference type="ARBA" id="ARBA00004319"/>
    </source>
</evidence>
<dbReference type="FunFam" id="3.90.640.10:FF:000153">
    <property type="entry name" value="Endoplasmic reticulum chaperone BiP"/>
    <property type="match status" value="1"/>
</dbReference>
<dbReference type="InterPro" id="IPR018181">
    <property type="entry name" value="Heat_shock_70_CS"/>
</dbReference>
<dbReference type="GO" id="GO:0005524">
    <property type="term" value="F:ATP binding"/>
    <property type="evidence" value="ECO:0007669"/>
    <property type="project" value="UniProtKB-KW"/>
</dbReference>
<sequence>GVTIGIDLGTTYSCVGIFQNGRVEIIANELGHRTTPSWVAFTEMDRLIGDGAKSQVSINPENSIYDIKRLIGRRWDDPEVQHDVKHYPFAVINNNGNPAVQVTVKGEKRQFSPEQISAMVLGKMKEIAEAYLGKKVTNAVVTCPAYFNDAQRQATKDAGAIAGLNVVRVLNEPTAAAVAYGIDKKYKDERNIIVYDLGGGTFDVSLLQMEDGVFEVLATNGNTHLGGEDFDQNVVNHFVRLWEKKTGQLVQSNQKCLQKLKREVEKAKCSLSTTYQVVIEIDNFFDGQDFRETLTRARFEELNADLLRSTLKPIEQVLKDAGLKKSDIHEVVMVGGSSRIPKVIQLVKDFFNGKEPARGINPDEAVAYGAAIQAGILSGDSSQYIGSEDIVIIDRTPLTLGIETVGGVMTALVDRNTIIPCKKTKVFSTYQDNQDQVLIQVFEGERAMTKDNHELGQFKLSDIPPAKRGVPQIEVLFEIDANGIMSVSAVDLGTKKKETITITNTKNRLTEEQIKQKQQEAEEFIEDDQKQLKRVQKKIELEHYAYSLKDQVQDSDKLGGKISDDDRKAIESAAQDALDWLDVNKTAELDEYEDQLKSLKKIVEPIIERVYKSNGGSDRQKTQETDDSDEDKPDL</sequence>
<keyword evidence="4 7" id="KW-0547">Nucleotide-binding</keyword>
<feature type="coiled-coil region" evidence="8">
    <location>
        <begin position="502"/>
        <end position="538"/>
    </location>
</feature>
<dbReference type="NCBIfam" id="NF001413">
    <property type="entry name" value="PRK00290.1"/>
    <property type="match status" value="1"/>
</dbReference>
<evidence type="ECO:0000256" key="9">
    <source>
        <dbReference type="SAM" id="MobiDB-lite"/>
    </source>
</evidence>
<dbReference type="FunFam" id="3.30.420.40:FF:000026">
    <property type="entry name" value="Heat shock protein 70"/>
    <property type="match status" value="1"/>
</dbReference>
<dbReference type="Gene3D" id="3.30.420.40">
    <property type="match status" value="2"/>
</dbReference>
<dbReference type="FunFam" id="3.30.30.30:FF:000005">
    <property type="entry name" value="Heat shock protein ssb1"/>
    <property type="match status" value="1"/>
</dbReference>
<dbReference type="Gene3D" id="3.30.30.30">
    <property type="match status" value="1"/>
</dbReference>
<evidence type="ECO:0000256" key="3">
    <source>
        <dbReference type="ARBA" id="ARBA00022729"/>
    </source>
</evidence>
<dbReference type="GO" id="GO:0005788">
    <property type="term" value="C:endoplasmic reticulum lumen"/>
    <property type="evidence" value="ECO:0007669"/>
    <property type="project" value="UniProtKB-SubCell"/>
</dbReference>
<reference evidence="10 11" key="1">
    <citation type="submission" date="2019-03" db="EMBL/GenBank/DDBJ databases">
        <title>Single cell metagenomics reveals metabolic interactions within the superorganism composed of flagellate Streblomastix strix and complex community of Bacteroidetes bacteria on its surface.</title>
        <authorList>
            <person name="Treitli S.C."/>
            <person name="Kolisko M."/>
            <person name="Husnik F."/>
            <person name="Keeling P."/>
            <person name="Hampl V."/>
        </authorList>
    </citation>
    <scope>NUCLEOTIDE SEQUENCE [LARGE SCALE GENOMIC DNA]</scope>
    <source>
        <strain evidence="10">ST1C</strain>
    </source>
</reference>
<dbReference type="GO" id="GO:0140662">
    <property type="term" value="F:ATP-dependent protein folding chaperone"/>
    <property type="evidence" value="ECO:0007669"/>
    <property type="project" value="InterPro"/>
</dbReference>
<dbReference type="Gene3D" id="2.60.34.10">
    <property type="entry name" value="Substrate Binding Domain Of DNAk, Chain A, domain 1"/>
    <property type="match status" value="1"/>
</dbReference>
<dbReference type="PROSITE" id="PS00329">
    <property type="entry name" value="HSP70_2"/>
    <property type="match status" value="1"/>
</dbReference>
<dbReference type="InterPro" id="IPR029047">
    <property type="entry name" value="HSP70_peptide-bd_sf"/>
</dbReference>
<keyword evidence="6 7" id="KW-0067">ATP-binding</keyword>
<feature type="region of interest" description="Disordered" evidence="9">
    <location>
        <begin position="610"/>
        <end position="635"/>
    </location>
</feature>
<dbReference type="CDD" id="cd10241">
    <property type="entry name" value="ASKHA_NBD_HSP70_BiP"/>
    <property type="match status" value="1"/>
</dbReference>
<comment type="subcellular location">
    <subcellularLocation>
        <location evidence="1">Endoplasmic reticulum lumen</location>
    </subcellularLocation>
</comment>
<evidence type="ECO:0000313" key="11">
    <source>
        <dbReference type="Proteomes" id="UP000324800"/>
    </source>
</evidence>
<dbReference type="Gene3D" id="3.90.640.10">
    <property type="entry name" value="Actin, Chain A, domain 4"/>
    <property type="match status" value="1"/>
</dbReference>
<dbReference type="SUPFAM" id="SSF100920">
    <property type="entry name" value="Heat shock protein 70kD (HSP70), peptide-binding domain"/>
    <property type="match status" value="1"/>
</dbReference>
<evidence type="ECO:0000256" key="7">
    <source>
        <dbReference type="RuleBase" id="RU003322"/>
    </source>
</evidence>
<keyword evidence="10" id="KW-0346">Stress response</keyword>
<protein>
    <submittedName>
        <fullName evidence="10">Putative Heat shock 70 kDa protein C</fullName>
    </submittedName>
</protein>
<evidence type="ECO:0000256" key="8">
    <source>
        <dbReference type="SAM" id="Coils"/>
    </source>
</evidence>
<dbReference type="InterPro" id="IPR043129">
    <property type="entry name" value="ATPase_NBD"/>
</dbReference>
<keyword evidence="8" id="KW-0175">Coiled coil</keyword>
<dbReference type="SUPFAM" id="SSF53067">
    <property type="entry name" value="Actin-like ATPase domain"/>
    <property type="match status" value="2"/>
</dbReference>
<dbReference type="PROSITE" id="PS00297">
    <property type="entry name" value="HSP70_1"/>
    <property type="match status" value="1"/>
</dbReference>
<comment type="caution">
    <text evidence="10">The sequence shown here is derived from an EMBL/GenBank/DDBJ whole genome shotgun (WGS) entry which is preliminary data.</text>
</comment>
<gene>
    <name evidence="10" type="ORF">EZS28_008680</name>
</gene>
<proteinExistence type="inferred from homology"/>
<dbReference type="InterPro" id="IPR029048">
    <property type="entry name" value="HSP70_C_sf"/>
</dbReference>
<dbReference type="Proteomes" id="UP000324800">
    <property type="component" value="Unassembled WGS sequence"/>
</dbReference>
<feature type="non-terminal residue" evidence="10">
    <location>
        <position position="1"/>
    </location>
</feature>
<dbReference type="InterPro" id="IPR042050">
    <property type="entry name" value="BIP_NBD"/>
</dbReference>